<evidence type="ECO:0000313" key="8">
    <source>
        <dbReference type="Proteomes" id="UP000185944"/>
    </source>
</evidence>
<dbReference type="InterPro" id="IPR036796">
    <property type="entry name" value="Ribosomal_uL11_N_sf"/>
</dbReference>
<feature type="domain" description="Large ribosomal subunit protein uL11 C-terminal" evidence="5">
    <location>
        <begin position="74"/>
        <end position="142"/>
    </location>
</feature>
<dbReference type="SMART" id="SM00649">
    <property type="entry name" value="RL11"/>
    <property type="match status" value="1"/>
</dbReference>
<dbReference type="GO" id="GO:0022625">
    <property type="term" value="C:cytosolic large ribosomal subunit"/>
    <property type="evidence" value="ECO:0007669"/>
    <property type="project" value="TreeGrafter"/>
</dbReference>
<comment type="caution">
    <text evidence="7">The sequence shown here is derived from an EMBL/GenBank/DDBJ whole genome shotgun (WGS) entry which is preliminary data.</text>
</comment>
<dbReference type="RefSeq" id="XP_067545414.1">
    <property type="nucleotide sequence ID" value="XM_067687706.1"/>
</dbReference>
<dbReference type="OrthoDB" id="1478556at2759"/>
<proteinExistence type="inferred from homology"/>
<evidence type="ECO:0000256" key="1">
    <source>
        <dbReference type="ARBA" id="ARBA00010537"/>
    </source>
</evidence>
<evidence type="ECO:0000259" key="6">
    <source>
        <dbReference type="Pfam" id="PF03946"/>
    </source>
</evidence>
<dbReference type="InterPro" id="IPR020784">
    <property type="entry name" value="Ribosomal_uL11_N"/>
</dbReference>
<evidence type="ECO:0000259" key="5">
    <source>
        <dbReference type="Pfam" id="PF00298"/>
    </source>
</evidence>
<dbReference type="GO" id="GO:0070180">
    <property type="term" value="F:large ribosomal subunit rRNA binding"/>
    <property type="evidence" value="ECO:0007669"/>
    <property type="project" value="TreeGrafter"/>
</dbReference>
<keyword evidence="8" id="KW-1185">Reference proteome</keyword>
<sequence>MNAGNKDEVKYVRLRVVGGEPAGGASLAQKVGPLGFNAKQVGENIAKETTAFKGYKIGVLLTIVARQMTITPEPGTSALVLKELKETPRDRKKVKNVQHSGSLSLAAVTSIARIQRTRSLSKTLAGSVKEVLGTCLSVGCLVDGESPKDITKKIQEGEIVIADE</sequence>
<protein>
    <submittedName>
        <fullName evidence="7">Large subunit ribosomal protein L12e</fullName>
    </submittedName>
</protein>
<gene>
    <name evidence="7" type="ORF">NEDG_00288</name>
</gene>
<keyword evidence="2 4" id="KW-0689">Ribosomal protein</keyword>
<dbReference type="EMBL" id="LTDL01000014">
    <property type="protein sequence ID" value="OAG31813.1"/>
    <property type="molecule type" value="Genomic_DNA"/>
</dbReference>
<organism evidence="7 8">
    <name type="scientific">Nematocida displodere</name>
    <dbReference type="NCBI Taxonomy" id="1805483"/>
    <lineage>
        <taxon>Eukaryota</taxon>
        <taxon>Fungi</taxon>
        <taxon>Fungi incertae sedis</taxon>
        <taxon>Microsporidia</taxon>
        <taxon>Nematocida</taxon>
    </lineage>
</organism>
<accession>A0A177EIL8</accession>
<dbReference type="InterPro" id="IPR020783">
    <property type="entry name" value="Ribosomal_uL11_C"/>
</dbReference>
<dbReference type="GO" id="GO:0003735">
    <property type="term" value="F:structural constituent of ribosome"/>
    <property type="evidence" value="ECO:0007669"/>
    <property type="project" value="InterPro"/>
</dbReference>
<comment type="similarity">
    <text evidence="1 4">Belongs to the universal ribosomal protein uL11 family.</text>
</comment>
<dbReference type="HAMAP" id="MF_00736">
    <property type="entry name" value="Ribosomal_uL11"/>
    <property type="match status" value="1"/>
</dbReference>
<reference evidence="7 8" key="1">
    <citation type="submission" date="2016-02" db="EMBL/GenBank/DDBJ databases">
        <title>Discovery of a natural microsporidian pathogen with a broad tissue tropism in Caenorhabditis elegans.</title>
        <authorList>
            <person name="Luallen R.J."/>
            <person name="Reinke A.W."/>
            <person name="Tong L."/>
            <person name="Botts M.R."/>
            <person name="Felix M.-A."/>
            <person name="Troemel E.R."/>
        </authorList>
    </citation>
    <scope>NUCLEOTIDE SEQUENCE [LARGE SCALE GENOMIC DNA]</scope>
    <source>
        <strain evidence="7 8">JUm2807</strain>
    </source>
</reference>
<dbReference type="Pfam" id="PF00298">
    <property type="entry name" value="Ribosomal_L11"/>
    <property type="match status" value="1"/>
</dbReference>
<dbReference type="Proteomes" id="UP000185944">
    <property type="component" value="Unassembled WGS sequence"/>
</dbReference>
<evidence type="ECO:0000313" key="7">
    <source>
        <dbReference type="EMBL" id="OAG31813.1"/>
    </source>
</evidence>
<evidence type="ECO:0000256" key="4">
    <source>
        <dbReference type="RuleBase" id="RU003978"/>
    </source>
</evidence>
<feature type="domain" description="Large ribosomal subunit protein uL11 N-terminal" evidence="6">
    <location>
        <begin position="12"/>
        <end position="66"/>
    </location>
</feature>
<name>A0A177EIL8_9MICR</name>
<dbReference type="GO" id="GO:0006412">
    <property type="term" value="P:translation"/>
    <property type="evidence" value="ECO:0007669"/>
    <property type="project" value="InterPro"/>
</dbReference>
<dbReference type="GeneID" id="93646638"/>
<dbReference type="PROSITE" id="PS00359">
    <property type="entry name" value="RIBOSOMAL_L11"/>
    <property type="match status" value="1"/>
</dbReference>
<dbReference type="AlphaFoldDB" id="A0A177EIL8"/>
<dbReference type="SUPFAM" id="SSF54747">
    <property type="entry name" value="Ribosomal L11/L12e N-terminal domain"/>
    <property type="match status" value="1"/>
</dbReference>
<dbReference type="Pfam" id="PF03946">
    <property type="entry name" value="Ribosomal_L11_N"/>
    <property type="match status" value="1"/>
</dbReference>
<dbReference type="PANTHER" id="PTHR11661:SF2">
    <property type="entry name" value="LARGE RIBOSOMAL SUBUNIT PROTEIN UL11"/>
    <property type="match status" value="1"/>
</dbReference>
<dbReference type="Gene3D" id="1.10.10.250">
    <property type="entry name" value="Ribosomal protein L11, C-terminal domain"/>
    <property type="match status" value="1"/>
</dbReference>
<evidence type="ECO:0000256" key="3">
    <source>
        <dbReference type="ARBA" id="ARBA00023274"/>
    </source>
</evidence>
<dbReference type="Gene3D" id="3.30.1550.10">
    <property type="entry name" value="Ribosomal protein L11/L12, N-terminal domain"/>
    <property type="match status" value="1"/>
</dbReference>
<dbReference type="SUPFAM" id="SSF46906">
    <property type="entry name" value="Ribosomal protein L11, C-terminal domain"/>
    <property type="match status" value="1"/>
</dbReference>
<dbReference type="InterPro" id="IPR020785">
    <property type="entry name" value="Ribosomal_uL11_CS"/>
</dbReference>
<dbReference type="InterPro" id="IPR036769">
    <property type="entry name" value="Ribosomal_uL11_C_sf"/>
</dbReference>
<dbReference type="PANTHER" id="PTHR11661">
    <property type="entry name" value="60S RIBOSOMAL PROTEIN L12"/>
    <property type="match status" value="1"/>
</dbReference>
<dbReference type="InterPro" id="IPR000911">
    <property type="entry name" value="Ribosomal_uL11"/>
</dbReference>
<dbReference type="VEuPathDB" id="MicrosporidiaDB:NEDG_00288"/>
<dbReference type="STRING" id="1805483.A0A177EIL8"/>
<keyword evidence="3 4" id="KW-0687">Ribonucleoprotein</keyword>
<evidence type="ECO:0000256" key="2">
    <source>
        <dbReference type="ARBA" id="ARBA00022980"/>
    </source>
</evidence>